<reference evidence="1 2" key="1">
    <citation type="submission" date="2014-04" db="EMBL/GenBank/DDBJ databases">
        <authorList>
            <consortium name="DOE Joint Genome Institute"/>
            <person name="Kuo A."/>
            <person name="Kohler A."/>
            <person name="Costa M.D."/>
            <person name="Nagy L.G."/>
            <person name="Floudas D."/>
            <person name="Copeland A."/>
            <person name="Barry K.W."/>
            <person name="Cichocki N."/>
            <person name="Veneault-Fourrey C."/>
            <person name="LaButti K."/>
            <person name="Lindquist E.A."/>
            <person name="Lipzen A."/>
            <person name="Lundell T."/>
            <person name="Morin E."/>
            <person name="Murat C."/>
            <person name="Sun H."/>
            <person name="Tunlid A."/>
            <person name="Henrissat B."/>
            <person name="Grigoriev I.V."/>
            <person name="Hibbett D.S."/>
            <person name="Martin F."/>
            <person name="Nordberg H.P."/>
            <person name="Cantor M.N."/>
            <person name="Hua S.X."/>
        </authorList>
    </citation>
    <scope>NUCLEOTIDE SEQUENCE [LARGE SCALE GENOMIC DNA]</scope>
    <source>
        <strain evidence="1 2">441</strain>
    </source>
</reference>
<evidence type="ECO:0000313" key="1">
    <source>
        <dbReference type="EMBL" id="KIK12628.1"/>
    </source>
</evidence>
<keyword evidence="2" id="KW-1185">Reference proteome</keyword>
<dbReference type="EMBL" id="KN834064">
    <property type="protein sequence ID" value="KIK12628.1"/>
    <property type="molecule type" value="Genomic_DNA"/>
</dbReference>
<sequence length="60" mass="6589">MCKTTGPYAQLRSGEQKDITCTRGPWCVHHGRTTTRLVGSDYHNNTKCRKGGVIGGHGFI</sequence>
<name>A0A0C9YXH7_9AGAM</name>
<dbReference type="HOGENOM" id="CLU_2942685_0_0_1"/>
<organism evidence="1 2">
    <name type="scientific">Pisolithus microcarpus 441</name>
    <dbReference type="NCBI Taxonomy" id="765257"/>
    <lineage>
        <taxon>Eukaryota</taxon>
        <taxon>Fungi</taxon>
        <taxon>Dikarya</taxon>
        <taxon>Basidiomycota</taxon>
        <taxon>Agaricomycotina</taxon>
        <taxon>Agaricomycetes</taxon>
        <taxon>Agaricomycetidae</taxon>
        <taxon>Boletales</taxon>
        <taxon>Sclerodermatineae</taxon>
        <taxon>Pisolithaceae</taxon>
        <taxon>Pisolithus</taxon>
    </lineage>
</organism>
<reference evidence="2" key="2">
    <citation type="submission" date="2015-01" db="EMBL/GenBank/DDBJ databases">
        <title>Evolutionary Origins and Diversification of the Mycorrhizal Mutualists.</title>
        <authorList>
            <consortium name="DOE Joint Genome Institute"/>
            <consortium name="Mycorrhizal Genomics Consortium"/>
            <person name="Kohler A."/>
            <person name="Kuo A."/>
            <person name="Nagy L.G."/>
            <person name="Floudas D."/>
            <person name="Copeland A."/>
            <person name="Barry K.W."/>
            <person name="Cichocki N."/>
            <person name="Veneault-Fourrey C."/>
            <person name="LaButti K."/>
            <person name="Lindquist E.A."/>
            <person name="Lipzen A."/>
            <person name="Lundell T."/>
            <person name="Morin E."/>
            <person name="Murat C."/>
            <person name="Riley R."/>
            <person name="Ohm R."/>
            <person name="Sun H."/>
            <person name="Tunlid A."/>
            <person name="Henrissat B."/>
            <person name="Grigoriev I.V."/>
            <person name="Hibbett D.S."/>
            <person name="Martin F."/>
        </authorList>
    </citation>
    <scope>NUCLEOTIDE SEQUENCE [LARGE SCALE GENOMIC DNA]</scope>
    <source>
        <strain evidence="2">441</strain>
    </source>
</reference>
<gene>
    <name evidence="1" type="ORF">PISMIDRAFT_433313</name>
</gene>
<protein>
    <submittedName>
        <fullName evidence="1">Uncharacterized protein</fullName>
    </submittedName>
</protein>
<accession>A0A0C9YXH7</accession>
<dbReference type="Proteomes" id="UP000054018">
    <property type="component" value="Unassembled WGS sequence"/>
</dbReference>
<dbReference type="AlphaFoldDB" id="A0A0C9YXH7"/>
<proteinExistence type="predicted"/>
<evidence type="ECO:0000313" key="2">
    <source>
        <dbReference type="Proteomes" id="UP000054018"/>
    </source>
</evidence>